<comment type="caution">
    <text evidence="2">The sequence shown here is derived from an EMBL/GenBank/DDBJ whole genome shotgun (WGS) entry which is preliminary data.</text>
</comment>
<evidence type="ECO:0000313" key="2">
    <source>
        <dbReference type="EMBL" id="MBE9403717.1"/>
    </source>
</evidence>
<reference evidence="2 3" key="1">
    <citation type="submission" date="2020-10" db="EMBL/GenBank/DDBJ databases">
        <title>Draft genome and description of Brachybacterium epidermidis sp nov.</title>
        <authorList>
            <person name="Boxberger M."/>
            <person name="La Scola B."/>
        </authorList>
    </citation>
    <scope>NUCLEOTIDE SEQUENCE [LARGE SCALE GENOMIC DNA]</scope>
    <source>
        <strain evidence="2 3">Marseille-Q2903</strain>
    </source>
</reference>
<dbReference type="InterPro" id="IPR016040">
    <property type="entry name" value="NAD(P)-bd_dom"/>
</dbReference>
<proteinExistence type="predicted"/>
<dbReference type="Proteomes" id="UP000644727">
    <property type="component" value="Unassembled WGS sequence"/>
</dbReference>
<sequence>MAQQTLTVIGADDPLGEAVVREALVRGLRVRATAPLPRRVPRLSPELEVLRAESGSQEDLEPAVRGADGVVLALTPQLVHDATMLATDAAIAAVRAMRAVGAQRLVGVSSTELSDSSRLWGPLRRRLHHGGLQDLRRLERLLAGSGLDWTVLRAGRTTDLLGTREQVVGSALEQGDRTLPREDLARALVDQALAEGREPRILTVTA</sequence>
<dbReference type="Gene3D" id="3.40.50.720">
    <property type="entry name" value="NAD(P)-binding Rossmann-like Domain"/>
    <property type="match status" value="1"/>
</dbReference>
<dbReference type="Pfam" id="PF13460">
    <property type="entry name" value="NAD_binding_10"/>
    <property type="match status" value="1"/>
</dbReference>
<dbReference type="PANTHER" id="PTHR15020:SF50">
    <property type="entry name" value="UPF0659 PROTEIN YMR090W"/>
    <property type="match status" value="1"/>
</dbReference>
<evidence type="ECO:0000313" key="3">
    <source>
        <dbReference type="Proteomes" id="UP000644727"/>
    </source>
</evidence>
<feature type="domain" description="NAD(P)-binding" evidence="1">
    <location>
        <begin position="11"/>
        <end position="192"/>
    </location>
</feature>
<keyword evidence="3" id="KW-1185">Reference proteome</keyword>
<dbReference type="RefSeq" id="WP_193865460.1">
    <property type="nucleotide sequence ID" value="NZ_JADEYR010000004.1"/>
</dbReference>
<organism evidence="2 3">
    <name type="scientific">Brachybacterium epidermidis</name>
    <dbReference type="NCBI Taxonomy" id="2781983"/>
    <lineage>
        <taxon>Bacteria</taxon>
        <taxon>Bacillati</taxon>
        <taxon>Actinomycetota</taxon>
        <taxon>Actinomycetes</taxon>
        <taxon>Micrococcales</taxon>
        <taxon>Dermabacteraceae</taxon>
        <taxon>Brachybacterium</taxon>
    </lineage>
</organism>
<accession>A0ABR9VZX0</accession>
<evidence type="ECO:0000259" key="1">
    <source>
        <dbReference type="Pfam" id="PF13460"/>
    </source>
</evidence>
<dbReference type="SUPFAM" id="SSF51735">
    <property type="entry name" value="NAD(P)-binding Rossmann-fold domains"/>
    <property type="match status" value="1"/>
</dbReference>
<name>A0ABR9VZX0_9MICO</name>
<gene>
    <name evidence="2" type="ORF">IOE58_05805</name>
</gene>
<protein>
    <submittedName>
        <fullName evidence="2">NAD(P)H-binding protein</fullName>
    </submittedName>
</protein>
<dbReference type="EMBL" id="JADEYR010000004">
    <property type="protein sequence ID" value="MBE9403717.1"/>
    <property type="molecule type" value="Genomic_DNA"/>
</dbReference>
<dbReference type="PANTHER" id="PTHR15020">
    <property type="entry name" value="FLAVIN REDUCTASE-RELATED"/>
    <property type="match status" value="1"/>
</dbReference>
<dbReference type="InterPro" id="IPR036291">
    <property type="entry name" value="NAD(P)-bd_dom_sf"/>
</dbReference>